<dbReference type="InterPro" id="IPR022770">
    <property type="entry name" value="IucA/IucC-like_C"/>
</dbReference>
<keyword evidence="6" id="KW-1185">Reference proteome</keyword>
<protein>
    <submittedName>
        <fullName evidence="5">Siderophore synthetase component</fullName>
    </submittedName>
</protein>
<feature type="domain" description="Aerobactin siderophore biosynthesis IucA/IucC N-terminal" evidence="3">
    <location>
        <begin position="175"/>
        <end position="379"/>
    </location>
</feature>
<comment type="pathway">
    <text evidence="1">Siderophore biosynthesis.</text>
</comment>
<evidence type="ECO:0000259" key="4">
    <source>
        <dbReference type="Pfam" id="PF06276"/>
    </source>
</evidence>
<feature type="domain" description="Aerobactin siderophore biosynthesis IucA/IucC-like C-terminal" evidence="4">
    <location>
        <begin position="404"/>
        <end position="562"/>
    </location>
</feature>
<dbReference type="Pfam" id="PF04183">
    <property type="entry name" value="IucA_IucC"/>
    <property type="match status" value="1"/>
</dbReference>
<accession>A0A8J7GG24</accession>
<name>A0A8J7GG24_9ACTN</name>
<dbReference type="RefSeq" id="WP_197002469.1">
    <property type="nucleotide sequence ID" value="NZ_BONS01000003.1"/>
</dbReference>
<dbReference type="Proteomes" id="UP000622552">
    <property type="component" value="Unassembled WGS sequence"/>
</dbReference>
<dbReference type="EMBL" id="JADOUF010000001">
    <property type="protein sequence ID" value="MBG6135353.1"/>
    <property type="molecule type" value="Genomic_DNA"/>
</dbReference>
<evidence type="ECO:0000256" key="2">
    <source>
        <dbReference type="ARBA" id="ARBA00007832"/>
    </source>
</evidence>
<dbReference type="AlphaFoldDB" id="A0A8J7GG24"/>
<evidence type="ECO:0000256" key="1">
    <source>
        <dbReference type="ARBA" id="ARBA00004924"/>
    </source>
</evidence>
<reference evidence="5" key="1">
    <citation type="submission" date="2020-11" db="EMBL/GenBank/DDBJ databases">
        <title>Sequencing the genomes of 1000 actinobacteria strains.</title>
        <authorList>
            <person name="Klenk H.-P."/>
        </authorList>
    </citation>
    <scope>NUCLEOTIDE SEQUENCE</scope>
    <source>
        <strain evidence="5">DSM 45356</strain>
    </source>
</reference>
<dbReference type="Pfam" id="PF06276">
    <property type="entry name" value="FhuF"/>
    <property type="match status" value="1"/>
</dbReference>
<evidence type="ECO:0000313" key="6">
    <source>
        <dbReference type="Proteomes" id="UP000622552"/>
    </source>
</evidence>
<proteinExistence type="inferred from homology"/>
<evidence type="ECO:0000313" key="5">
    <source>
        <dbReference type="EMBL" id="MBG6135353.1"/>
    </source>
</evidence>
<dbReference type="PANTHER" id="PTHR34384">
    <property type="entry name" value="L-2,3-DIAMINOPROPANOATE--CITRATE LIGASE"/>
    <property type="match status" value="1"/>
</dbReference>
<dbReference type="GO" id="GO:0016881">
    <property type="term" value="F:acid-amino acid ligase activity"/>
    <property type="evidence" value="ECO:0007669"/>
    <property type="project" value="UniProtKB-ARBA"/>
</dbReference>
<dbReference type="InterPro" id="IPR007310">
    <property type="entry name" value="Aerobactin_biosyn_IucA/IucC_N"/>
</dbReference>
<gene>
    <name evidence="5" type="ORF">IW245_001547</name>
</gene>
<comment type="caution">
    <text evidence="5">The sequence shown here is derived from an EMBL/GenBank/DDBJ whole genome shotgun (WGS) entry which is preliminary data.</text>
</comment>
<comment type="similarity">
    <text evidence="2">Belongs to the IucA/IucC family.</text>
</comment>
<dbReference type="InterPro" id="IPR037455">
    <property type="entry name" value="LucA/IucC-like"/>
</dbReference>
<dbReference type="Gene3D" id="1.10.510.40">
    <property type="match status" value="1"/>
</dbReference>
<dbReference type="PANTHER" id="PTHR34384:SF5">
    <property type="entry name" value="L-2,3-DIAMINOPROPANOATE--CITRATE LIGASE"/>
    <property type="match status" value="1"/>
</dbReference>
<dbReference type="GO" id="GO:0019290">
    <property type="term" value="P:siderophore biosynthetic process"/>
    <property type="evidence" value="ECO:0007669"/>
    <property type="project" value="InterPro"/>
</dbReference>
<organism evidence="5 6">
    <name type="scientific">Longispora fulva</name>
    <dbReference type="NCBI Taxonomy" id="619741"/>
    <lineage>
        <taxon>Bacteria</taxon>
        <taxon>Bacillati</taxon>
        <taxon>Actinomycetota</taxon>
        <taxon>Actinomycetes</taxon>
        <taxon>Micromonosporales</taxon>
        <taxon>Micromonosporaceae</taxon>
        <taxon>Longispora</taxon>
    </lineage>
</organism>
<evidence type="ECO:0000259" key="3">
    <source>
        <dbReference type="Pfam" id="PF04183"/>
    </source>
</evidence>
<sequence>MGAESGRDVVTVAPSTLPALLAAAAARAVPRLPADLVGGFRAALPQAAAHVCARLVEAVFTEDVAGSRGGLRALGDVWVWPARSGGVVTFPGVRGAASTVRVTGPVWHEAGCVRVPVTDPAALLALLVGVETGTLPAELVDAVVNLAIGTARRPAVAGTDAVSAAGRLGPDEGVLFLERLATEGHNLHPCGRTRLGMSVADVLAYDLEGPGFDLAVVALRADVHVGDDVGAALGLPAAPDGFVLQPAHPWQVANVLRTRHADAGRAGLWRVVDGLRVPCAPTASLRTVLTGAGQLVKVSLDVQITSTRRSISVATARNGPPVSALVETLLAGTGGSLLGEFAGAGALLAASERDVTAVLRHPLAGVVSAGELAVPANALPAVCPATGSTVLELLAAAHPHGPVAWLSDYATALLGPVLRLLAHGVGLEAHLQNCVPLFTAGRCARMVFRDLGGVRLHGPRLAAAGHPLTLWPGSVTGTDDADVLRAKVAYTALGNHLGAVVDGLGLGAVGWATVGRVLRGVYAPLLDDALVGVAAAEDLGALTAGPWAHKALVRMRLSGGGDEYVPVDNPLAA</sequence>